<dbReference type="Pfam" id="PF00583">
    <property type="entry name" value="Acetyltransf_1"/>
    <property type="match status" value="1"/>
</dbReference>
<feature type="domain" description="N-acetyltransferase" evidence="1">
    <location>
        <begin position="1"/>
        <end position="159"/>
    </location>
</feature>
<evidence type="ECO:0000313" key="3">
    <source>
        <dbReference type="EMBL" id="ODR45001.1"/>
    </source>
</evidence>
<dbReference type="Proteomes" id="UP000094869">
    <property type="component" value="Unassembled WGS sequence"/>
</dbReference>
<dbReference type="Gene3D" id="3.40.630.30">
    <property type="match status" value="1"/>
</dbReference>
<evidence type="ECO:0000313" key="6">
    <source>
        <dbReference type="Proteomes" id="UP000094271"/>
    </source>
</evidence>
<dbReference type="RefSeq" id="WP_069154157.1">
    <property type="nucleotide sequence ID" value="NZ_BAABXS010000001.1"/>
</dbReference>
<dbReference type="InterPro" id="IPR016181">
    <property type="entry name" value="Acyl_CoA_acyltransferase"/>
</dbReference>
<dbReference type="Proteomes" id="UP000094067">
    <property type="component" value="Unassembled WGS sequence"/>
</dbReference>
<dbReference type="GO" id="GO:0016747">
    <property type="term" value="F:acyltransferase activity, transferring groups other than amino-acyl groups"/>
    <property type="evidence" value="ECO:0007669"/>
    <property type="project" value="InterPro"/>
</dbReference>
<gene>
    <name evidence="4" type="ORF">BEI59_00200</name>
    <name evidence="2" type="ORF">BEI61_04608</name>
    <name evidence="3" type="ORF">BEI63_30100</name>
</gene>
<dbReference type="EMBL" id="MEHA01000001">
    <property type="protein sequence ID" value="ODR55632.1"/>
    <property type="molecule type" value="Genomic_DNA"/>
</dbReference>
<dbReference type="PROSITE" id="PS51186">
    <property type="entry name" value="GNAT"/>
    <property type="match status" value="1"/>
</dbReference>
<keyword evidence="7" id="KW-1185">Reference proteome</keyword>
<accession>A0A1E3A4W2</accession>
<proteinExistence type="predicted"/>
<keyword evidence="2" id="KW-0808">Transferase</keyword>
<dbReference type="EMBL" id="MEHD01000054">
    <property type="protein sequence ID" value="ODR45001.1"/>
    <property type="molecule type" value="Genomic_DNA"/>
</dbReference>
<reference evidence="2 5" key="1">
    <citation type="submission" date="2016-07" db="EMBL/GenBank/DDBJ databases">
        <title>Characterization of isolates of Eisenbergiella tayi derived from blood cultures, using whole genome sequencing.</title>
        <authorList>
            <person name="Burdz T."/>
            <person name="Wiebe D."/>
            <person name="Huynh C."/>
            <person name="Bernard K."/>
        </authorList>
    </citation>
    <scope>NUCLEOTIDE SEQUENCE [LARGE SCALE GENOMIC DNA]</scope>
    <source>
        <strain evidence="2 5">NML 110608</strain>
    </source>
</reference>
<evidence type="ECO:0000313" key="4">
    <source>
        <dbReference type="EMBL" id="ODR55632.1"/>
    </source>
</evidence>
<dbReference type="AlphaFoldDB" id="A0A1E3A4W2"/>
<dbReference type="EMBL" id="MCGH01000003">
    <property type="protein sequence ID" value="ODM03805.1"/>
    <property type="molecule type" value="Genomic_DNA"/>
</dbReference>
<comment type="caution">
    <text evidence="2">The sequence shown here is derived from an EMBL/GenBank/DDBJ whole genome shotgun (WGS) entry which is preliminary data.</text>
</comment>
<dbReference type="OrthoDB" id="9813917at2"/>
<name>A0A1E3A4W2_9FIRM</name>
<dbReference type="InterPro" id="IPR000182">
    <property type="entry name" value="GNAT_dom"/>
</dbReference>
<dbReference type="Proteomes" id="UP000094271">
    <property type="component" value="Unassembled WGS sequence"/>
</dbReference>
<reference evidence="4 6" key="3">
    <citation type="submission" date="2016-08" db="EMBL/GenBank/DDBJ databases">
        <authorList>
            <person name="Seilhamer J.J."/>
        </authorList>
    </citation>
    <scope>NUCLEOTIDE SEQUENCE [LARGE SCALE GENOMIC DNA]</scope>
    <source>
        <strain evidence="4 6">NML150140-1</strain>
    </source>
</reference>
<reference evidence="3 7" key="2">
    <citation type="submission" date="2016-08" db="EMBL/GenBank/DDBJ databases">
        <title>Characterization of Isolates of Eisenbergiella tayi Derived from Blood Cultures, Using Whole Genome Sequencing.</title>
        <authorList>
            <person name="Bernier A.-M."/>
            <person name="Burdz T."/>
            <person name="Wiebe D."/>
            <person name="Bernard K."/>
        </authorList>
    </citation>
    <scope>NUCLEOTIDE SEQUENCE [LARGE SCALE GENOMIC DNA]</scope>
    <source>
        <strain evidence="3 7">NML120146</strain>
    </source>
</reference>
<evidence type="ECO:0000313" key="2">
    <source>
        <dbReference type="EMBL" id="ODM03805.1"/>
    </source>
</evidence>
<sequence length="161" mass="18681">MIKPIKEEELFESLEIFHRGYETVAAEFGLTEENCPDRGRASLPYHKLLSEFESGTLMYGYFDGDKLTGFLGMKILEDSCKLEDIIILPEYRKLGYGTCLLDYCKKKALELGVRKVVLGMIDDNIRLRNWYIKNGFVNTGYKKYENAPFTVGYMQWNSQEN</sequence>
<protein>
    <submittedName>
        <fullName evidence="2">Acetyltransferase (GNAT) family protein</fullName>
    </submittedName>
</protein>
<dbReference type="SUPFAM" id="SSF55729">
    <property type="entry name" value="Acyl-CoA N-acyltransferases (Nat)"/>
    <property type="match status" value="1"/>
</dbReference>
<evidence type="ECO:0000313" key="5">
    <source>
        <dbReference type="Proteomes" id="UP000094067"/>
    </source>
</evidence>
<evidence type="ECO:0000259" key="1">
    <source>
        <dbReference type="PROSITE" id="PS51186"/>
    </source>
</evidence>
<dbReference type="CDD" id="cd04301">
    <property type="entry name" value="NAT_SF"/>
    <property type="match status" value="1"/>
</dbReference>
<organism evidence="2 5">
    <name type="scientific">Eisenbergiella tayi</name>
    <dbReference type="NCBI Taxonomy" id="1432052"/>
    <lineage>
        <taxon>Bacteria</taxon>
        <taxon>Bacillati</taxon>
        <taxon>Bacillota</taxon>
        <taxon>Clostridia</taxon>
        <taxon>Lachnospirales</taxon>
        <taxon>Lachnospiraceae</taxon>
        <taxon>Eisenbergiella</taxon>
    </lineage>
</organism>
<evidence type="ECO:0000313" key="7">
    <source>
        <dbReference type="Proteomes" id="UP000094869"/>
    </source>
</evidence>